<dbReference type="GO" id="GO:0008270">
    <property type="term" value="F:zinc ion binding"/>
    <property type="evidence" value="ECO:0007669"/>
    <property type="project" value="UniProtKB-UniRule"/>
</dbReference>
<dbReference type="InterPro" id="IPR036874">
    <property type="entry name" value="Carbonic_anhydrase_sf"/>
</dbReference>
<feature type="binding site" evidence="4">
    <location>
        <position position="86"/>
    </location>
    <ligand>
        <name>Zn(2+)</name>
        <dbReference type="ChEBI" id="CHEBI:29105"/>
    </ligand>
</feature>
<dbReference type="PANTHER" id="PTHR43175">
    <property type="entry name" value="CARBONIC ANHYDRASE"/>
    <property type="match status" value="1"/>
</dbReference>
<dbReference type="SMART" id="SM00947">
    <property type="entry name" value="Pro_CA"/>
    <property type="match status" value="1"/>
</dbReference>
<evidence type="ECO:0000313" key="7">
    <source>
        <dbReference type="Proteomes" id="UP001218188"/>
    </source>
</evidence>
<evidence type="ECO:0000256" key="1">
    <source>
        <dbReference type="ARBA" id="ARBA00006217"/>
    </source>
</evidence>
<comment type="cofactor">
    <cofactor evidence="4">
        <name>Zn(2+)</name>
        <dbReference type="ChEBI" id="CHEBI:29105"/>
    </cofactor>
    <text evidence="4">Binds 1 zinc ion per subunit.</text>
</comment>
<evidence type="ECO:0000256" key="5">
    <source>
        <dbReference type="RuleBase" id="RU003956"/>
    </source>
</evidence>
<sequence>MTTPEILQANERYAANFDKPDFSHFKNVIILACIEPRIDPYTQLGLKVGDAIIIRNAGGVAEDAIRSIVVAQHFVGVRREIMLFRHTDCGLSRVTTEGVRDLVKKENPGRDDVAKIVDAMDFHHIIDPVESVKQDVKILSENPLVIKGTKISGWLYDVDTGKISQILQAIA</sequence>
<evidence type="ECO:0000256" key="4">
    <source>
        <dbReference type="PIRSR" id="PIRSR601765-1"/>
    </source>
</evidence>
<gene>
    <name evidence="6" type="ORF">C8F04DRAFT_1293583</name>
</gene>
<comment type="function">
    <text evidence="5">Reversible hydration of carbon dioxide.</text>
</comment>
<dbReference type="PANTHER" id="PTHR43175:SF3">
    <property type="entry name" value="CARBON DISULFIDE HYDROLASE"/>
    <property type="match status" value="1"/>
</dbReference>
<keyword evidence="3 4" id="KW-0862">Zinc</keyword>
<keyword evidence="2 4" id="KW-0479">Metal-binding</keyword>
<dbReference type="EC" id="4.2.1.1" evidence="5"/>
<dbReference type="Proteomes" id="UP001218188">
    <property type="component" value="Unassembled WGS sequence"/>
</dbReference>
<dbReference type="AlphaFoldDB" id="A0AAD6TAS7"/>
<evidence type="ECO:0000256" key="3">
    <source>
        <dbReference type="ARBA" id="ARBA00022833"/>
    </source>
</evidence>
<dbReference type="Pfam" id="PF00484">
    <property type="entry name" value="Pro_CA"/>
    <property type="match status" value="1"/>
</dbReference>
<comment type="caution">
    <text evidence="6">The sequence shown here is derived from an EMBL/GenBank/DDBJ whole genome shotgun (WGS) entry which is preliminary data.</text>
</comment>
<evidence type="ECO:0000313" key="6">
    <source>
        <dbReference type="EMBL" id="KAJ7042674.1"/>
    </source>
</evidence>
<dbReference type="Gene3D" id="3.40.1050.10">
    <property type="entry name" value="Carbonic anhydrase"/>
    <property type="match status" value="1"/>
</dbReference>
<dbReference type="GO" id="GO:0004089">
    <property type="term" value="F:carbonate dehydratase activity"/>
    <property type="evidence" value="ECO:0007669"/>
    <property type="project" value="UniProtKB-UniRule"/>
</dbReference>
<proteinExistence type="inferred from homology"/>
<feature type="binding site" evidence="4">
    <location>
        <position position="89"/>
    </location>
    <ligand>
        <name>Zn(2+)</name>
        <dbReference type="ChEBI" id="CHEBI:29105"/>
    </ligand>
</feature>
<name>A0AAD6TAS7_9AGAR</name>
<comment type="similarity">
    <text evidence="1 5">Belongs to the beta-class carbonic anhydrase family.</text>
</comment>
<accession>A0AAD6TAS7</accession>
<feature type="binding site" evidence="4">
    <location>
        <position position="33"/>
    </location>
    <ligand>
        <name>Zn(2+)</name>
        <dbReference type="ChEBI" id="CHEBI:29105"/>
    </ligand>
</feature>
<organism evidence="6 7">
    <name type="scientific">Mycena alexandri</name>
    <dbReference type="NCBI Taxonomy" id="1745969"/>
    <lineage>
        <taxon>Eukaryota</taxon>
        <taxon>Fungi</taxon>
        <taxon>Dikarya</taxon>
        <taxon>Basidiomycota</taxon>
        <taxon>Agaricomycotina</taxon>
        <taxon>Agaricomycetes</taxon>
        <taxon>Agaricomycetidae</taxon>
        <taxon>Agaricales</taxon>
        <taxon>Marasmiineae</taxon>
        <taxon>Mycenaceae</taxon>
        <taxon>Mycena</taxon>
    </lineage>
</organism>
<dbReference type="CDD" id="cd03379">
    <property type="entry name" value="beta_CA_cladeD"/>
    <property type="match status" value="1"/>
</dbReference>
<protein>
    <recommendedName>
        <fullName evidence="5">Carbonic anhydrase</fullName>
        <ecNumber evidence="5">4.2.1.1</ecNumber>
    </recommendedName>
    <alternativeName>
        <fullName evidence="5">Carbonate dehydratase</fullName>
    </alternativeName>
</protein>
<reference evidence="6" key="1">
    <citation type="submission" date="2023-03" db="EMBL/GenBank/DDBJ databases">
        <title>Massive genome expansion in bonnet fungi (Mycena s.s.) driven by repeated elements and novel gene families across ecological guilds.</title>
        <authorList>
            <consortium name="Lawrence Berkeley National Laboratory"/>
            <person name="Harder C.B."/>
            <person name="Miyauchi S."/>
            <person name="Viragh M."/>
            <person name="Kuo A."/>
            <person name="Thoen E."/>
            <person name="Andreopoulos B."/>
            <person name="Lu D."/>
            <person name="Skrede I."/>
            <person name="Drula E."/>
            <person name="Henrissat B."/>
            <person name="Morin E."/>
            <person name="Kohler A."/>
            <person name="Barry K."/>
            <person name="LaButti K."/>
            <person name="Morin E."/>
            <person name="Salamov A."/>
            <person name="Lipzen A."/>
            <person name="Mereny Z."/>
            <person name="Hegedus B."/>
            <person name="Baldrian P."/>
            <person name="Stursova M."/>
            <person name="Weitz H."/>
            <person name="Taylor A."/>
            <person name="Grigoriev I.V."/>
            <person name="Nagy L.G."/>
            <person name="Martin F."/>
            <person name="Kauserud H."/>
        </authorList>
    </citation>
    <scope>NUCLEOTIDE SEQUENCE</scope>
    <source>
        <strain evidence="6">CBHHK200</strain>
    </source>
</reference>
<keyword evidence="7" id="KW-1185">Reference proteome</keyword>
<dbReference type="EMBL" id="JARJCM010000012">
    <property type="protein sequence ID" value="KAJ7042674.1"/>
    <property type="molecule type" value="Genomic_DNA"/>
</dbReference>
<dbReference type="InterPro" id="IPR001765">
    <property type="entry name" value="Carbonic_anhydrase"/>
</dbReference>
<comment type="catalytic activity">
    <reaction evidence="5">
        <text>hydrogencarbonate + H(+) = CO2 + H2O</text>
        <dbReference type="Rhea" id="RHEA:10748"/>
        <dbReference type="ChEBI" id="CHEBI:15377"/>
        <dbReference type="ChEBI" id="CHEBI:15378"/>
        <dbReference type="ChEBI" id="CHEBI:16526"/>
        <dbReference type="ChEBI" id="CHEBI:17544"/>
        <dbReference type="EC" id="4.2.1.1"/>
    </reaction>
</comment>
<keyword evidence="5" id="KW-0456">Lyase</keyword>
<evidence type="ECO:0000256" key="2">
    <source>
        <dbReference type="ARBA" id="ARBA00022723"/>
    </source>
</evidence>
<dbReference type="SUPFAM" id="SSF53056">
    <property type="entry name" value="beta-carbonic anhydrase, cab"/>
    <property type="match status" value="1"/>
</dbReference>